<dbReference type="GO" id="GO:0000209">
    <property type="term" value="P:protein polyubiquitination"/>
    <property type="evidence" value="ECO:0007669"/>
    <property type="project" value="TreeGrafter"/>
</dbReference>
<gene>
    <name evidence="1" type="ORF">TCMB3V08_LOCUS1216</name>
</gene>
<name>A0A7R9IWW2_TIMCA</name>
<dbReference type="PANTHER" id="PTHR13252:SF9">
    <property type="entry name" value="F-BOX ONLY PROTEIN 28"/>
    <property type="match status" value="1"/>
</dbReference>
<sequence length="396" mass="46037">MELWQQGIQRILWNHKSCKEMMRKVKKLREMKLHLMSFIILIKKRLQNLGLLSSHLNHRLQVCKQFNNICKKRLNKGFILAEKFENKCLKSMKSQLPRRESERRNHPLARHCDILSAIETRISMMSMTFNKYIETDLACFIPGKVEYRGSEPTLVWRESRKPFTNPPPPSSAKRDLNLNLPVLGSLAQHETSPLANYTTESEQDVDIIDEENSVDDVNKPDEPSRSKVLDEIFRVLRIIQYKEFPPKTHEILQELRDLSSMAMEHFDEKIAPSLKFRLPCAKFRAQLQLVADSKQNLCEVSPITNDKLNRVIKVFQKHLRDAAVRNKQRDTISAEHEKEIVELKAQMVQLKKVISDMSKVVELNTPSALANYATEAGDFLYRLPNTYNIGGLKFKK</sequence>
<reference evidence="1" key="1">
    <citation type="submission" date="2020-11" db="EMBL/GenBank/DDBJ databases">
        <authorList>
            <person name="Tran Van P."/>
        </authorList>
    </citation>
    <scope>NUCLEOTIDE SEQUENCE</scope>
</reference>
<organism evidence="1">
    <name type="scientific">Timema californicum</name>
    <name type="common">California timema</name>
    <name type="synonym">Walking stick</name>
    <dbReference type="NCBI Taxonomy" id="61474"/>
    <lineage>
        <taxon>Eukaryota</taxon>
        <taxon>Metazoa</taxon>
        <taxon>Ecdysozoa</taxon>
        <taxon>Arthropoda</taxon>
        <taxon>Hexapoda</taxon>
        <taxon>Insecta</taxon>
        <taxon>Pterygota</taxon>
        <taxon>Neoptera</taxon>
        <taxon>Polyneoptera</taxon>
        <taxon>Phasmatodea</taxon>
        <taxon>Timematodea</taxon>
        <taxon>Timematoidea</taxon>
        <taxon>Timematidae</taxon>
        <taxon>Timema</taxon>
    </lineage>
</organism>
<evidence type="ECO:0000313" key="1">
    <source>
        <dbReference type="EMBL" id="CAD7568447.1"/>
    </source>
</evidence>
<dbReference type="InterPro" id="IPR039719">
    <property type="entry name" value="FBXO28"/>
</dbReference>
<proteinExistence type="predicted"/>
<dbReference type="EMBL" id="OE179328">
    <property type="protein sequence ID" value="CAD7568447.1"/>
    <property type="molecule type" value="Genomic_DNA"/>
</dbReference>
<dbReference type="PANTHER" id="PTHR13252">
    <property type="entry name" value="F-BOX ONLY PROTEIN 28"/>
    <property type="match status" value="1"/>
</dbReference>
<accession>A0A7R9IWW2</accession>
<dbReference type="AlphaFoldDB" id="A0A7R9IWW2"/>
<protein>
    <submittedName>
        <fullName evidence="1">(California timema) hypothetical protein</fullName>
    </submittedName>
</protein>